<keyword evidence="15" id="KW-0675">Receptor</keyword>
<evidence type="ECO:0000256" key="14">
    <source>
        <dbReference type="ARBA" id="ARBA00023157"/>
    </source>
</evidence>
<evidence type="ECO:0000259" key="22">
    <source>
        <dbReference type="PROSITE" id="PS50927"/>
    </source>
</evidence>
<dbReference type="PROSITE" id="PS50011">
    <property type="entry name" value="PROTEIN_KINASE_DOM"/>
    <property type="match status" value="1"/>
</dbReference>
<dbReference type="EC" id="2.7.11.1" evidence="19"/>
<dbReference type="Pfam" id="PF00024">
    <property type="entry name" value="PAN_1"/>
    <property type="match status" value="1"/>
</dbReference>
<gene>
    <name evidence="24" type="ORF">Cgig2_027603</name>
</gene>
<dbReference type="Pfam" id="PF01453">
    <property type="entry name" value="B_lectin"/>
    <property type="match status" value="1"/>
</dbReference>
<dbReference type="PIRSF" id="PIRSF000641">
    <property type="entry name" value="SRK"/>
    <property type="match status" value="1"/>
</dbReference>
<dbReference type="InterPro" id="IPR011009">
    <property type="entry name" value="Kinase-like_dom_sf"/>
</dbReference>
<dbReference type="GO" id="GO:0005524">
    <property type="term" value="F:ATP binding"/>
    <property type="evidence" value="ECO:0007669"/>
    <property type="project" value="UniProtKB-KW"/>
</dbReference>
<evidence type="ECO:0000313" key="24">
    <source>
        <dbReference type="EMBL" id="KAJ8437528.1"/>
    </source>
</evidence>
<dbReference type="InterPro" id="IPR024171">
    <property type="entry name" value="SRK-like_kinase"/>
</dbReference>
<dbReference type="InterPro" id="IPR001480">
    <property type="entry name" value="Bulb-type_lectin_dom"/>
</dbReference>
<dbReference type="Gene3D" id="3.30.200.20">
    <property type="entry name" value="Phosphorylase Kinase, domain 1"/>
    <property type="match status" value="1"/>
</dbReference>
<evidence type="ECO:0000256" key="13">
    <source>
        <dbReference type="ARBA" id="ARBA00023136"/>
    </source>
</evidence>
<comment type="catalytic activity">
    <reaction evidence="18 19">
        <text>L-seryl-[protein] + ATP = O-phospho-L-seryl-[protein] + ADP + H(+)</text>
        <dbReference type="Rhea" id="RHEA:17989"/>
        <dbReference type="Rhea" id="RHEA-COMP:9863"/>
        <dbReference type="Rhea" id="RHEA-COMP:11604"/>
        <dbReference type="ChEBI" id="CHEBI:15378"/>
        <dbReference type="ChEBI" id="CHEBI:29999"/>
        <dbReference type="ChEBI" id="CHEBI:30616"/>
        <dbReference type="ChEBI" id="CHEBI:83421"/>
        <dbReference type="ChEBI" id="CHEBI:456216"/>
        <dbReference type="EC" id="2.7.11.1"/>
    </reaction>
</comment>
<feature type="domain" description="Protein kinase" evidence="21">
    <location>
        <begin position="477"/>
        <end position="763"/>
    </location>
</feature>
<keyword evidence="25" id="KW-1185">Reference proteome</keyword>
<dbReference type="GO" id="GO:0048544">
    <property type="term" value="P:recognition of pollen"/>
    <property type="evidence" value="ECO:0007669"/>
    <property type="project" value="InterPro"/>
</dbReference>
<keyword evidence="6" id="KW-0732">Signal</keyword>
<keyword evidence="8" id="KW-0677">Repeat</keyword>
<evidence type="ECO:0000256" key="7">
    <source>
        <dbReference type="ARBA" id="ARBA00022734"/>
    </source>
</evidence>
<comment type="similarity">
    <text evidence="19">Belongs to the protein kinase superfamily. Ser/Thr protein kinase family.</text>
</comment>
<evidence type="ECO:0000256" key="9">
    <source>
        <dbReference type="ARBA" id="ARBA00022741"/>
    </source>
</evidence>
<dbReference type="Pfam" id="PF00954">
    <property type="entry name" value="S_locus_glycop"/>
    <property type="match status" value="1"/>
</dbReference>
<dbReference type="Gene3D" id="3.50.4.10">
    <property type="entry name" value="Hepatocyte Growth Factor"/>
    <property type="match status" value="1"/>
</dbReference>
<dbReference type="InterPro" id="IPR003609">
    <property type="entry name" value="Pan_app"/>
</dbReference>
<keyword evidence="13 20" id="KW-0472">Membrane</keyword>
<evidence type="ECO:0000256" key="4">
    <source>
        <dbReference type="ARBA" id="ARBA00022679"/>
    </source>
</evidence>
<evidence type="ECO:0000256" key="2">
    <source>
        <dbReference type="ARBA" id="ARBA00022475"/>
    </source>
</evidence>
<dbReference type="AlphaFoldDB" id="A0A9Q1K698"/>
<keyword evidence="4 19" id="KW-0808">Transferase</keyword>
<keyword evidence="14" id="KW-1015">Disulfide bond</keyword>
<dbReference type="EMBL" id="JAKOGI010000296">
    <property type="protein sequence ID" value="KAJ8437528.1"/>
    <property type="molecule type" value="Genomic_DNA"/>
</dbReference>
<dbReference type="InterPro" id="IPR000858">
    <property type="entry name" value="S_locus_glycoprot_dom"/>
</dbReference>
<keyword evidence="9 19" id="KW-0547">Nucleotide-binding</keyword>
<dbReference type="Gene3D" id="1.10.510.10">
    <property type="entry name" value="Transferase(Phosphotransferase) domain 1"/>
    <property type="match status" value="2"/>
</dbReference>
<dbReference type="Pfam" id="PF07714">
    <property type="entry name" value="PK_Tyr_Ser-Thr"/>
    <property type="match status" value="1"/>
</dbReference>
<evidence type="ECO:0000256" key="1">
    <source>
        <dbReference type="ARBA" id="ARBA00004251"/>
    </source>
</evidence>
<evidence type="ECO:0000313" key="25">
    <source>
        <dbReference type="Proteomes" id="UP001153076"/>
    </source>
</evidence>
<organism evidence="24 25">
    <name type="scientific">Carnegiea gigantea</name>
    <dbReference type="NCBI Taxonomy" id="171969"/>
    <lineage>
        <taxon>Eukaryota</taxon>
        <taxon>Viridiplantae</taxon>
        <taxon>Streptophyta</taxon>
        <taxon>Embryophyta</taxon>
        <taxon>Tracheophyta</taxon>
        <taxon>Spermatophyta</taxon>
        <taxon>Magnoliopsida</taxon>
        <taxon>eudicotyledons</taxon>
        <taxon>Gunneridae</taxon>
        <taxon>Pentapetalae</taxon>
        <taxon>Caryophyllales</taxon>
        <taxon>Cactineae</taxon>
        <taxon>Cactaceae</taxon>
        <taxon>Cactoideae</taxon>
        <taxon>Echinocereeae</taxon>
        <taxon>Carnegiea</taxon>
    </lineage>
</organism>
<dbReference type="InterPro" id="IPR001245">
    <property type="entry name" value="Ser-Thr/Tyr_kinase_cat_dom"/>
</dbReference>
<evidence type="ECO:0000256" key="5">
    <source>
        <dbReference type="ARBA" id="ARBA00022692"/>
    </source>
</evidence>
<evidence type="ECO:0000259" key="23">
    <source>
        <dbReference type="PROSITE" id="PS50948"/>
    </source>
</evidence>
<dbReference type="Gene3D" id="2.90.10.10">
    <property type="entry name" value="Bulb-type lectin domain"/>
    <property type="match status" value="2"/>
</dbReference>
<evidence type="ECO:0000259" key="21">
    <source>
        <dbReference type="PROSITE" id="PS50011"/>
    </source>
</evidence>
<evidence type="ECO:0000256" key="8">
    <source>
        <dbReference type="ARBA" id="ARBA00022737"/>
    </source>
</evidence>
<keyword evidence="5 20" id="KW-0812">Transmembrane</keyword>
<comment type="subcellular location">
    <subcellularLocation>
        <location evidence="1">Cell membrane</location>
        <topology evidence="1">Single-pass type I membrane protein</topology>
    </subcellularLocation>
</comment>
<dbReference type="PANTHER" id="PTHR47974:SF13">
    <property type="entry name" value="G-TYPE LECTIN S-RECEPTOR-LIKE SERINE_THREONINE-PROTEIN KINASE SD3-1"/>
    <property type="match status" value="1"/>
</dbReference>
<evidence type="ECO:0000256" key="11">
    <source>
        <dbReference type="ARBA" id="ARBA00022840"/>
    </source>
</evidence>
<dbReference type="GO" id="GO:0004674">
    <property type="term" value="F:protein serine/threonine kinase activity"/>
    <property type="evidence" value="ECO:0007669"/>
    <property type="project" value="UniProtKB-KW"/>
</dbReference>
<feature type="domain" description="Apple" evidence="23">
    <location>
        <begin position="327"/>
        <end position="407"/>
    </location>
</feature>
<dbReference type="SMART" id="SM00108">
    <property type="entry name" value="B_lectin"/>
    <property type="match status" value="1"/>
</dbReference>
<evidence type="ECO:0000256" key="6">
    <source>
        <dbReference type="ARBA" id="ARBA00022729"/>
    </source>
</evidence>
<keyword evidence="3 19" id="KW-0723">Serine/threonine-protein kinase</keyword>
<keyword evidence="16" id="KW-0325">Glycoprotein</keyword>
<dbReference type="SMART" id="SM00473">
    <property type="entry name" value="PAN_AP"/>
    <property type="match status" value="1"/>
</dbReference>
<dbReference type="FunFam" id="1.10.510.10:FF:000846">
    <property type="entry name" value="G-type lectin S-receptor-like serine/threonine-protein kinase SD3-1"/>
    <property type="match status" value="1"/>
</dbReference>
<evidence type="ECO:0000256" key="16">
    <source>
        <dbReference type="ARBA" id="ARBA00023180"/>
    </source>
</evidence>
<accession>A0A9Q1K698</accession>
<feature type="domain" description="Bulb-type lectin" evidence="22">
    <location>
        <begin position="158"/>
        <end position="276"/>
    </location>
</feature>
<proteinExistence type="inferred from homology"/>
<evidence type="ECO:0000256" key="10">
    <source>
        <dbReference type="ARBA" id="ARBA00022777"/>
    </source>
</evidence>
<dbReference type="SUPFAM" id="SSF51110">
    <property type="entry name" value="alpha-D-mannose-specific plant lectins"/>
    <property type="match status" value="2"/>
</dbReference>
<dbReference type="InterPro" id="IPR036426">
    <property type="entry name" value="Bulb-type_lectin_dom_sf"/>
</dbReference>
<dbReference type="InterPro" id="IPR000719">
    <property type="entry name" value="Prot_kinase_dom"/>
</dbReference>
<dbReference type="PROSITE" id="PS50927">
    <property type="entry name" value="BULB_LECTIN"/>
    <property type="match status" value="2"/>
</dbReference>
<keyword evidence="7" id="KW-0430">Lectin</keyword>
<comment type="caution">
    <text evidence="24">The sequence shown here is derived from an EMBL/GenBank/DDBJ whole genome shotgun (WGS) entry which is preliminary data.</text>
</comment>
<evidence type="ECO:0000256" key="17">
    <source>
        <dbReference type="ARBA" id="ARBA00047899"/>
    </source>
</evidence>
<evidence type="ECO:0000256" key="19">
    <source>
        <dbReference type="PIRNR" id="PIRNR000641"/>
    </source>
</evidence>
<keyword evidence="11 19" id="KW-0067">ATP-binding</keyword>
<name>A0A9Q1K698_9CARY</name>
<keyword evidence="12 20" id="KW-1133">Transmembrane helix</keyword>
<evidence type="ECO:0000256" key="18">
    <source>
        <dbReference type="ARBA" id="ARBA00048679"/>
    </source>
</evidence>
<reference evidence="24" key="1">
    <citation type="submission" date="2022-04" db="EMBL/GenBank/DDBJ databases">
        <title>Carnegiea gigantea Genome sequencing and assembly v2.</title>
        <authorList>
            <person name="Copetti D."/>
            <person name="Sanderson M.J."/>
            <person name="Burquez A."/>
            <person name="Wojciechowski M.F."/>
        </authorList>
    </citation>
    <scope>NUCLEOTIDE SEQUENCE</scope>
    <source>
        <strain evidence="24">SGP5-SGP5p</strain>
        <tissue evidence="24">Aerial part</tissue>
    </source>
</reference>
<dbReference type="GO" id="GO:0030246">
    <property type="term" value="F:carbohydrate binding"/>
    <property type="evidence" value="ECO:0007669"/>
    <property type="project" value="UniProtKB-KW"/>
</dbReference>
<dbReference type="PROSITE" id="PS50948">
    <property type="entry name" value="PAN"/>
    <property type="match status" value="1"/>
</dbReference>
<protein>
    <recommendedName>
        <fullName evidence="19">Receptor-like serine/threonine-protein kinase</fullName>
        <ecNumber evidence="19">2.7.11.1</ecNumber>
    </recommendedName>
</protein>
<feature type="transmembrane region" description="Helical" evidence="20">
    <location>
        <begin position="444"/>
        <end position="467"/>
    </location>
</feature>
<evidence type="ECO:0000256" key="12">
    <source>
        <dbReference type="ARBA" id="ARBA00022989"/>
    </source>
</evidence>
<evidence type="ECO:0000256" key="3">
    <source>
        <dbReference type="ARBA" id="ARBA00022527"/>
    </source>
</evidence>
<dbReference type="CDD" id="cd00028">
    <property type="entry name" value="B_lectin"/>
    <property type="match status" value="1"/>
</dbReference>
<keyword evidence="2" id="KW-1003">Cell membrane</keyword>
<sequence length="789" mass="88209">MLNKYIIFDGSLLLPCMFVGSLLFSVVASEIPLGSKLCVWENDFWISSNGDFALGFFNHSDQPNLYSVGIRFNSDSIPPDKQAVVWVAGAEFTVSNHSYFQLTPQGGLVLYDSFNGGVVWSSSTFDRSVSSAVLRDDGNFVLLNQNDELVWQSFDFPSNTLLPGQNLSAHQTLRAASGSSVSSYYSLFMNDSGQLQLKWESSVIYWENGSPSNGKLKARLNANGFFQLLDERSTPVWSAIAEDHNDDVRFRLLRLDVDGNLRMYSWDETSRSWRSVWQAVENQCDVFATCGNHGICTFANSSRVCKCPFRSRAASSLKCLAPYEHGCDAKVSMMTYQHTSLYGIYPLNDSVTITSLDQCQSLCLKDPLCTAVTYLNDGTARCRVKTTQYITGYFDPSLTSISYVKICLDPLAVLPNNPPSANPLLTSLPSSVDNRSNKIPVHSLTAAVFSSVFVFFVLQIVVGLWLYKRRVISIRRQASSAFTGSSSAGLVRWTYAEIKELTGNFKHQLGRHSYKAMLKNSQPVVVKLLESPLEGRKFRATVSMVGSIYHKHLVKLEGYCCDPGHRFLVYEFLKNGSLEACLKNPKLCKRLTWKRRTAICLGVAKAISYLHTECREFISHGNLTLGNVILDENLEAKVSEFGLGKLNIEASAGERAAEKDVGDFGKLVLALITGHKGNNEDLYEWSYNKWISGYGWRVVDKRIEGDIDFEELERALRIAYWCFQVDERMRPSMGEVVNVLEGTLSVDPPPPPFACQRDLHEEGSRSASVKDVIPRSNHLLIPTAHWVVL</sequence>
<dbReference type="PANTHER" id="PTHR47974">
    <property type="entry name" value="OS07G0415500 PROTEIN"/>
    <property type="match status" value="1"/>
</dbReference>
<dbReference type="FunFam" id="2.90.10.10:FF:000016">
    <property type="entry name" value="G-type lectin S-receptor-like serine/threonine-protein kinase"/>
    <property type="match status" value="1"/>
</dbReference>
<feature type="domain" description="Bulb-type lectin" evidence="22">
    <location>
        <begin position="30"/>
        <end position="155"/>
    </location>
</feature>
<evidence type="ECO:0000256" key="15">
    <source>
        <dbReference type="ARBA" id="ARBA00023170"/>
    </source>
</evidence>
<comment type="catalytic activity">
    <reaction evidence="17 19">
        <text>L-threonyl-[protein] + ATP = O-phospho-L-threonyl-[protein] + ADP + H(+)</text>
        <dbReference type="Rhea" id="RHEA:46608"/>
        <dbReference type="Rhea" id="RHEA-COMP:11060"/>
        <dbReference type="Rhea" id="RHEA-COMP:11605"/>
        <dbReference type="ChEBI" id="CHEBI:15378"/>
        <dbReference type="ChEBI" id="CHEBI:30013"/>
        <dbReference type="ChEBI" id="CHEBI:30616"/>
        <dbReference type="ChEBI" id="CHEBI:61977"/>
        <dbReference type="ChEBI" id="CHEBI:456216"/>
        <dbReference type="EC" id="2.7.11.1"/>
    </reaction>
</comment>
<keyword evidence="10 19" id="KW-0418">Kinase</keyword>
<dbReference type="GO" id="GO:0005886">
    <property type="term" value="C:plasma membrane"/>
    <property type="evidence" value="ECO:0007669"/>
    <property type="project" value="UniProtKB-SubCell"/>
</dbReference>
<dbReference type="Proteomes" id="UP001153076">
    <property type="component" value="Unassembled WGS sequence"/>
</dbReference>
<evidence type="ECO:0000256" key="20">
    <source>
        <dbReference type="SAM" id="Phobius"/>
    </source>
</evidence>
<dbReference type="OrthoDB" id="733107at2759"/>
<dbReference type="SUPFAM" id="SSF56112">
    <property type="entry name" value="Protein kinase-like (PK-like)"/>
    <property type="match status" value="1"/>
</dbReference>